<accession>A0A6J5P777</accession>
<evidence type="ECO:0000256" key="2">
    <source>
        <dbReference type="ARBA" id="ARBA00022741"/>
    </source>
</evidence>
<sequence>MSKNYLNNSALKAAGVTIPFTEEQVQEYIKCKNDPVYFINNYCKIVSLDHGLIPFTLYPCQVNKINIIHNNRKVILMEGRQQGKTTSSAAYILWYTTFQDNKSVAILANKATAAREVLSRYQLMCENLPMWMQQGVTTWNKGDIELENGSKVFTAATSSSGIRGKSVNMLYVDETAIIPNNVAEDFFTSVYPTISAGETTKILLSSTPLGYNHFWKYWNDSENGRNDFVNLFIPYTEIPGRDAKWAEEQRRQLGELKFCQEVLCSFLGSSATLIAADVIARLSPSLFTHSKDGLDVIEEPVKGNTYVLIADTAKGVGGDYSAFSIIDITKSPYKQIAKYRNNKISPLLFPSIIYKVAKTYNSAYVLLEINSSEQVPTILYTELEYENILFVQRSSTGQSVTGGFGGGATQFGVNTDKKVKRIGCMTLKSLIEENKLLVTDIDTIAEISTFIEQKGSYAADEGYHDDLMMTLVLFGWLTTNPYFKDLNDINMRELMYKTHIRQIEEELTPFGFYNDGNEDYRILNVENVKPLEKGQSYLTEDQLELLRL</sequence>
<evidence type="ECO:0000256" key="1">
    <source>
        <dbReference type="ARBA" id="ARBA00022612"/>
    </source>
</evidence>
<keyword evidence="1" id="KW-1188">Viral release from host cell</keyword>
<dbReference type="Pfam" id="PF17289">
    <property type="entry name" value="Terminase_6C"/>
    <property type="match status" value="1"/>
</dbReference>
<dbReference type="Gene3D" id="3.40.50.300">
    <property type="entry name" value="P-loop containing nucleotide triphosphate hydrolases"/>
    <property type="match status" value="1"/>
</dbReference>
<evidence type="ECO:0000313" key="8">
    <source>
        <dbReference type="EMBL" id="CAB4176218.1"/>
    </source>
</evidence>
<dbReference type="EMBL" id="LR796858">
    <property type="protein sequence ID" value="CAB4170977.1"/>
    <property type="molecule type" value="Genomic_DNA"/>
</dbReference>
<evidence type="ECO:0000313" key="7">
    <source>
        <dbReference type="EMBL" id="CAB4170977.1"/>
    </source>
</evidence>
<gene>
    <name evidence="9" type="ORF">UFOVP1666_86</name>
    <name evidence="6" type="ORF">UFOVP867_41</name>
    <name evidence="7" type="ORF">UFOVP913_157</name>
    <name evidence="8" type="ORF">UFOVP993_13</name>
</gene>
<keyword evidence="3" id="KW-0067">ATP-binding</keyword>
<proteinExistence type="predicted"/>
<dbReference type="EMBL" id="LR797534">
    <property type="protein sequence ID" value="CAB4223043.1"/>
    <property type="molecule type" value="Genomic_DNA"/>
</dbReference>
<dbReference type="InterPro" id="IPR035421">
    <property type="entry name" value="Terminase_6C"/>
</dbReference>
<evidence type="ECO:0000256" key="3">
    <source>
        <dbReference type="ARBA" id="ARBA00022840"/>
    </source>
</evidence>
<evidence type="ECO:0000313" key="6">
    <source>
        <dbReference type="EMBL" id="CAB4167709.1"/>
    </source>
</evidence>
<evidence type="ECO:0000259" key="5">
    <source>
        <dbReference type="Pfam" id="PF17289"/>
    </source>
</evidence>
<dbReference type="SUPFAM" id="SSF52540">
    <property type="entry name" value="P-loop containing nucleoside triphosphate hydrolases"/>
    <property type="match status" value="1"/>
</dbReference>
<organism evidence="6">
    <name type="scientific">uncultured Caudovirales phage</name>
    <dbReference type="NCBI Taxonomy" id="2100421"/>
    <lineage>
        <taxon>Viruses</taxon>
        <taxon>Duplodnaviria</taxon>
        <taxon>Heunggongvirae</taxon>
        <taxon>Uroviricota</taxon>
        <taxon>Caudoviricetes</taxon>
        <taxon>Peduoviridae</taxon>
        <taxon>Maltschvirus</taxon>
        <taxon>Maltschvirus maltsch</taxon>
    </lineage>
</organism>
<feature type="domain" description="Terminase large subunit gp17-like C-terminal" evidence="5">
    <location>
        <begin position="310"/>
        <end position="468"/>
    </location>
</feature>
<name>A0A6J5P777_9CAUD</name>
<keyword evidence="4" id="KW-0231">Viral genome packaging</keyword>
<keyword evidence="2" id="KW-0547">Nucleotide-binding</keyword>
<evidence type="ECO:0000313" key="9">
    <source>
        <dbReference type="EMBL" id="CAB4223043.1"/>
    </source>
</evidence>
<evidence type="ECO:0000256" key="4">
    <source>
        <dbReference type="ARBA" id="ARBA00023219"/>
    </source>
</evidence>
<dbReference type="GO" id="GO:0005524">
    <property type="term" value="F:ATP binding"/>
    <property type="evidence" value="ECO:0007669"/>
    <property type="project" value="UniProtKB-KW"/>
</dbReference>
<dbReference type="EMBL" id="LR796815">
    <property type="protein sequence ID" value="CAB4167709.1"/>
    <property type="molecule type" value="Genomic_DNA"/>
</dbReference>
<dbReference type="EMBL" id="LR796944">
    <property type="protein sequence ID" value="CAB4176218.1"/>
    <property type="molecule type" value="Genomic_DNA"/>
</dbReference>
<reference evidence="6" key="1">
    <citation type="submission" date="2020-04" db="EMBL/GenBank/DDBJ databases">
        <authorList>
            <person name="Chiriac C."/>
            <person name="Salcher M."/>
            <person name="Ghai R."/>
            <person name="Kavagutti S V."/>
        </authorList>
    </citation>
    <scope>NUCLEOTIDE SEQUENCE</scope>
</reference>
<dbReference type="Gene3D" id="3.30.420.240">
    <property type="match status" value="1"/>
</dbReference>
<protein>
    <submittedName>
        <fullName evidence="6">Large terminase protein</fullName>
    </submittedName>
</protein>
<dbReference type="Pfam" id="PF03237">
    <property type="entry name" value="Terminase_6N"/>
    <property type="match status" value="1"/>
</dbReference>
<dbReference type="InterPro" id="IPR027417">
    <property type="entry name" value="P-loop_NTPase"/>
</dbReference>